<gene>
    <name evidence="2" type="ORF">OSB52_01275</name>
</gene>
<dbReference type="Pfam" id="PF16571">
    <property type="entry name" value="FBP_C"/>
    <property type="match status" value="1"/>
</dbReference>
<evidence type="ECO:0000259" key="1">
    <source>
        <dbReference type="Pfam" id="PF16571"/>
    </source>
</evidence>
<dbReference type="RefSeq" id="WP_266059760.1">
    <property type="nucleotide sequence ID" value="NZ_JAPKFM010000001.1"/>
</dbReference>
<evidence type="ECO:0000313" key="2">
    <source>
        <dbReference type="EMBL" id="MCX2962718.1"/>
    </source>
</evidence>
<keyword evidence="3" id="KW-1185">Reference proteome</keyword>
<dbReference type="Proteomes" id="UP001143347">
    <property type="component" value="Unassembled WGS sequence"/>
</dbReference>
<feature type="domain" description="Elongation factor G-binding protein C-terminal treble-clef zinc-finger" evidence="1">
    <location>
        <begin position="9"/>
        <end position="159"/>
    </location>
</feature>
<dbReference type="AlphaFoldDB" id="A0A9X3D0R7"/>
<name>A0A9X3D0R7_9ACTN</name>
<evidence type="ECO:0000313" key="3">
    <source>
        <dbReference type="Proteomes" id="UP001143347"/>
    </source>
</evidence>
<reference evidence="2" key="1">
    <citation type="submission" date="2022-10" db="EMBL/GenBank/DDBJ databases">
        <title>WGS of marine actinomycetes from Thailand.</title>
        <authorList>
            <person name="Thawai C."/>
        </authorList>
    </citation>
    <scope>NUCLEOTIDE SEQUENCE</scope>
    <source>
        <strain evidence="2">SW21</strain>
    </source>
</reference>
<sequence>MYALTESAIRSSLVNASVRERKALSLPLGYAELRWEEMDFLGWRDPKLPQVGYLVIPHDDTDVGIMLRLGGRQPRTRPQCSFCQDVHLPNEVSFYSAKLAGAAGRKGDTVGILMCSRFECSANVRTRPSAIFAGDDPEAVRQQRIATLRRHLNGFARRILVH</sequence>
<organism evidence="2 3">
    <name type="scientific">Gordonia aquimaris</name>
    <dbReference type="NCBI Taxonomy" id="2984863"/>
    <lineage>
        <taxon>Bacteria</taxon>
        <taxon>Bacillati</taxon>
        <taxon>Actinomycetota</taxon>
        <taxon>Actinomycetes</taxon>
        <taxon>Mycobacteriales</taxon>
        <taxon>Gordoniaceae</taxon>
        <taxon>Gordonia</taxon>
    </lineage>
</organism>
<proteinExistence type="predicted"/>
<dbReference type="EMBL" id="JAPKFM010000001">
    <property type="protein sequence ID" value="MCX2962718.1"/>
    <property type="molecule type" value="Genomic_DNA"/>
</dbReference>
<accession>A0A9X3D0R7</accession>
<comment type="caution">
    <text evidence="2">The sequence shown here is derived from an EMBL/GenBank/DDBJ whole genome shotgun (WGS) entry which is preliminary data.</text>
</comment>
<protein>
    <submittedName>
        <fullName evidence="2">FBP domain-containing protein</fullName>
    </submittedName>
</protein>
<dbReference type="InterPro" id="IPR032330">
    <property type="entry name" value="EF-G-binding_C"/>
</dbReference>